<dbReference type="RefSeq" id="WP_017140599.1">
    <property type="nucleotide sequence ID" value="NZ_JAQECU010000015.1"/>
</dbReference>
<dbReference type="InterPro" id="IPR025665">
    <property type="entry name" value="Beta-barrel_OMP_2"/>
</dbReference>
<accession>A0A414MFW7</accession>
<dbReference type="Proteomes" id="UP000283538">
    <property type="component" value="Unassembled WGS sequence"/>
</dbReference>
<comment type="caution">
    <text evidence="3">The sequence shown here is derived from an EMBL/GenBank/DDBJ whole genome shotgun (WGS) entry which is preliminary data.</text>
</comment>
<feature type="signal peptide" evidence="1">
    <location>
        <begin position="1"/>
        <end position="29"/>
    </location>
</feature>
<dbReference type="InterPro" id="IPR011250">
    <property type="entry name" value="OMP/PagP_B-barrel"/>
</dbReference>
<keyword evidence="1" id="KW-0732">Signal</keyword>
<evidence type="ECO:0000313" key="4">
    <source>
        <dbReference type="Proteomes" id="UP000283538"/>
    </source>
</evidence>
<evidence type="ECO:0000313" key="3">
    <source>
        <dbReference type="EMBL" id="RHF10423.1"/>
    </source>
</evidence>
<protein>
    <submittedName>
        <fullName evidence="3">PorT family protein</fullName>
    </submittedName>
</protein>
<sequence>MKKIMMIIGLLVAASAVWGQSSLSFYAEAGIGTSRLYGRHSGSDTQTAYKAGVGAEYTLNRTWALQSALEFISIGGKDNMQYVEHAKMHELYLQIPVMVAARLPLGENYHASLGLGPYIACGVGGKTSGSIKQDYAHSGHDGYYRFRTSTFGSVLENKAGNRRLDGGVIIEIAFEYRRFIIGAEAQVGLVKVNQQLRQVIETEEFQGYLPKNFASFFTIGYKFR</sequence>
<dbReference type="Gene3D" id="2.40.160.20">
    <property type="match status" value="1"/>
</dbReference>
<gene>
    <name evidence="3" type="ORF">DW701_04590</name>
</gene>
<evidence type="ECO:0000259" key="2">
    <source>
        <dbReference type="Pfam" id="PF13568"/>
    </source>
</evidence>
<dbReference type="SUPFAM" id="SSF56925">
    <property type="entry name" value="OMPA-like"/>
    <property type="match status" value="1"/>
</dbReference>
<dbReference type="EMBL" id="QSLA01000004">
    <property type="protein sequence ID" value="RHF10423.1"/>
    <property type="molecule type" value="Genomic_DNA"/>
</dbReference>
<name>A0A414MFW7_9BACE</name>
<proteinExistence type="predicted"/>
<reference evidence="3 4" key="1">
    <citation type="submission" date="2018-08" db="EMBL/GenBank/DDBJ databases">
        <title>A genome reference for cultivated species of the human gut microbiota.</title>
        <authorList>
            <person name="Zou Y."/>
            <person name="Xue W."/>
            <person name="Luo G."/>
        </authorList>
    </citation>
    <scope>NUCLEOTIDE SEQUENCE [LARGE SCALE GENOMIC DNA]</scope>
    <source>
        <strain evidence="3 4">AM26-26AC</strain>
    </source>
</reference>
<dbReference type="AlphaFoldDB" id="A0A414MFW7"/>
<evidence type="ECO:0000256" key="1">
    <source>
        <dbReference type="SAM" id="SignalP"/>
    </source>
</evidence>
<feature type="chain" id="PRO_5019237693" evidence="1">
    <location>
        <begin position="30"/>
        <end position="224"/>
    </location>
</feature>
<feature type="domain" description="Outer membrane protein beta-barrel" evidence="2">
    <location>
        <begin position="46"/>
        <end position="185"/>
    </location>
</feature>
<dbReference type="Pfam" id="PF13568">
    <property type="entry name" value="OMP_b-brl_2"/>
    <property type="match status" value="1"/>
</dbReference>
<organism evidence="3 4">
    <name type="scientific">Bacteroides eggerthii</name>
    <dbReference type="NCBI Taxonomy" id="28111"/>
    <lineage>
        <taxon>Bacteria</taxon>
        <taxon>Pseudomonadati</taxon>
        <taxon>Bacteroidota</taxon>
        <taxon>Bacteroidia</taxon>
        <taxon>Bacteroidales</taxon>
        <taxon>Bacteroidaceae</taxon>
        <taxon>Bacteroides</taxon>
    </lineage>
</organism>